<feature type="region of interest" description="Disordered" evidence="1">
    <location>
        <begin position="1"/>
        <end position="117"/>
    </location>
</feature>
<comment type="caution">
    <text evidence="2">The sequence shown here is derived from an EMBL/GenBank/DDBJ whole genome shotgun (WGS) entry which is preliminary data.</text>
</comment>
<reference evidence="2" key="2">
    <citation type="submission" date="2020-09" db="EMBL/GenBank/DDBJ databases">
        <authorList>
            <person name="Sun Q."/>
            <person name="Ohkuma M."/>
        </authorList>
    </citation>
    <scope>NUCLEOTIDE SEQUENCE</scope>
    <source>
        <strain evidence="2">JCM 4790</strain>
    </source>
</reference>
<reference evidence="2" key="1">
    <citation type="journal article" date="2014" name="Int. J. Syst. Evol. Microbiol.">
        <title>Complete genome sequence of Corynebacterium casei LMG S-19264T (=DSM 44701T), isolated from a smear-ripened cheese.</title>
        <authorList>
            <consortium name="US DOE Joint Genome Institute (JGI-PGF)"/>
            <person name="Walter F."/>
            <person name="Albersmeier A."/>
            <person name="Kalinowski J."/>
            <person name="Ruckert C."/>
        </authorList>
    </citation>
    <scope>NUCLEOTIDE SEQUENCE</scope>
    <source>
        <strain evidence="2">JCM 4790</strain>
    </source>
</reference>
<dbReference type="Proteomes" id="UP000619244">
    <property type="component" value="Unassembled WGS sequence"/>
</dbReference>
<protein>
    <submittedName>
        <fullName evidence="2">Uncharacterized protein</fullName>
    </submittedName>
</protein>
<proteinExistence type="predicted"/>
<gene>
    <name evidence="2" type="ORF">GCM10010358_74350</name>
</gene>
<feature type="compositionally biased region" description="Low complexity" evidence="1">
    <location>
        <begin position="98"/>
        <end position="117"/>
    </location>
</feature>
<dbReference type="EMBL" id="BMVU01000075">
    <property type="protein sequence ID" value="GGY10960.1"/>
    <property type="molecule type" value="Genomic_DNA"/>
</dbReference>
<evidence type="ECO:0000313" key="2">
    <source>
        <dbReference type="EMBL" id="GGY10960.1"/>
    </source>
</evidence>
<sequence length="117" mass="12210">MSTPQWFSSYGSHDRSDNVVNRCEGHPSPPVCVPSRENTRFGGGALSPSPFTGTPPVGPRDAVTAARTARQVEADQDVPAPHAVLLDGARPSSRDVTPDPATSSTSSTACPAPRSTR</sequence>
<accession>A0A918P0A6</accession>
<feature type="compositionally biased region" description="Polar residues" evidence="1">
    <location>
        <begin position="1"/>
        <end position="11"/>
    </location>
</feature>
<name>A0A918P0A6_9ACTN</name>
<dbReference type="AlphaFoldDB" id="A0A918P0A6"/>
<evidence type="ECO:0000313" key="3">
    <source>
        <dbReference type="Proteomes" id="UP000619244"/>
    </source>
</evidence>
<evidence type="ECO:0000256" key="1">
    <source>
        <dbReference type="SAM" id="MobiDB-lite"/>
    </source>
</evidence>
<organism evidence="2 3">
    <name type="scientific">Streptomyces minutiscleroticus</name>
    <dbReference type="NCBI Taxonomy" id="68238"/>
    <lineage>
        <taxon>Bacteria</taxon>
        <taxon>Bacillati</taxon>
        <taxon>Actinomycetota</taxon>
        <taxon>Actinomycetes</taxon>
        <taxon>Kitasatosporales</taxon>
        <taxon>Streptomycetaceae</taxon>
        <taxon>Streptomyces</taxon>
    </lineage>
</organism>
<keyword evidence="3" id="KW-1185">Reference proteome</keyword>